<dbReference type="PANTHER" id="PTHR30087">
    <property type="entry name" value="INNER MEMBRANE PROTEIN"/>
    <property type="match status" value="1"/>
</dbReference>
<dbReference type="Proteomes" id="UP000249005">
    <property type="component" value="Chromosome 1"/>
</dbReference>
<organism evidence="2 3">
    <name type="scientific">Leminorella richardii</name>
    <dbReference type="NCBI Taxonomy" id="158841"/>
    <lineage>
        <taxon>Bacteria</taxon>
        <taxon>Pseudomonadati</taxon>
        <taxon>Pseudomonadota</taxon>
        <taxon>Gammaproteobacteria</taxon>
        <taxon>Enterobacterales</taxon>
        <taxon>Budviciaceae</taxon>
        <taxon>Leminorella</taxon>
    </lineage>
</organism>
<evidence type="ECO:0000313" key="3">
    <source>
        <dbReference type="Proteomes" id="UP000249005"/>
    </source>
</evidence>
<reference evidence="2 3" key="1">
    <citation type="submission" date="2018-06" db="EMBL/GenBank/DDBJ databases">
        <authorList>
            <consortium name="Pathogen Informatics"/>
            <person name="Doyle S."/>
        </authorList>
    </citation>
    <scope>NUCLEOTIDE SEQUENCE [LARGE SCALE GENOMIC DNA]</scope>
    <source>
        <strain evidence="2 3">NCTC12151</strain>
    </source>
</reference>
<dbReference type="InterPro" id="IPR013560">
    <property type="entry name" value="DUF1722"/>
</dbReference>
<proteinExistence type="predicted"/>
<evidence type="ECO:0000313" key="2">
    <source>
        <dbReference type="EMBL" id="SQI44465.1"/>
    </source>
</evidence>
<feature type="domain" description="DUF1722" evidence="1">
    <location>
        <begin position="139"/>
        <end position="187"/>
    </location>
</feature>
<dbReference type="PANTHER" id="PTHR30087:SF0">
    <property type="entry name" value="INNER MEMBRANE PROTEIN"/>
    <property type="match status" value="1"/>
</dbReference>
<dbReference type="Pfam" id="PF08349">
    <property type="entry name" value="DUF1722"/>
    <property type="match status" value="1"/>
</dbReference>
<keyword evidence="3" id="KW-1185">Reference proteome</keyword>
<dbReference type="EMBL" id="LS483470">
    <property type="protein sequence ID" value="SQI44465.1"/>
    <property type="molecule type" value="Genomic_DNA"/>
</dbReference>
<dbReference type="AlphaFoldDB" id="A0A2X4XWM9"/>
<protein>
    <submittedName>
        <fullName evidence="2">Uncharacterized conserved protein</fullName>
    </submittedName>
</protein>
<name>A0A2X4XWM9_9GAMM</name>
<gene>
    <name evidence="2" type="ORF">NCTC12151_03701</name>
</gene>
<evidence type="ECO:0000259" key="1">
    <source>
        <dbReference type="Pfam" id="PF08349"/>
    </source>
</evidence>
<sequence length="193" mass="21851">MKSQILVGVDSCSKSSLVRFDEVRQRLASIFGVLSDYINLEPISPDALKSAAEEHRLCGYVICSDQPLVGVDEEACSKESDVPVWQKMPWLPVEDLGSLDDEARRENFTTRVFALFELNALWQKGLTRGELIAFYSRYKLLLLAHSQPGYRALGPFVASIGSWRDLRAFAEEYRHHLMALLRHRASAVTTLTY</sequence>
<dbReference type="KEGG" id="lri:NCTC12151_03701"/>
<accession>A0A2X4XWM9</accession>